<accession>A0A9Q1H0P4</accession>
<organism evidence="5 6">
    <name type="scientific">Holothuria leucospilota</name>
    <name type="common">Black long sea cucumber</name>
    <name type="synonym">Mertensiothuria leucospilota</name>
    <dbReference type="NCBI Taxonomy" id="206669"/>
    <lineage>
        <taxon>Eukaryota</taxon>
        <taxon>Metazoa</taxon>
        <taxon>Echinodermata</taxon>
        <taxon>Eleutherozoa</taxon>
        <taxon>Echinozoa</taxon>
        <taxon>Holothuroidea</taxon>
        <taxon>Aspidochirotacea</taxon>
        <taxon>Aspidochirotida</taxon>
        <taxon>Holothuriidae</taxon>
        <taxon>Holothuria</taxon>
    </lineage>
</organism>
<evidence type="ECO:0000256" key="2">
    <source>
        <dbReference type="ARBA" id="ARBA00022741"/>
    </source>
</evidence>
<dbReference type="GO" id="GO:0006541">
    <property type="term" value="P:glutamine metabolic process"/>
    <property type="evidence" value="ECO:0007669"/>
    <property type="project" value="TreeGrafter"/>
</dbReference>
<evidence type="ECO:0000259" key="4">
    <source>
        <dbReference type="SMART" id="SM01096"/>
    </source>
</evidence>
<dbReference type="PANTHER" id="PTHR11405:SF53">
    <property type="entry name" value="CARBAMOYL-PHOSPHATE SYNTHASE [AMMONIA], MITOCHONDRIAL"/>
    <property type="match status" value="1"/>
</dbReference>
<dbReference type="Pfam" id="PF02787">
    <property type="entry name" value="CPSase_L_D3"/>
    <property type="match status" value="1"/>
</dbReference>
<dbReference type="GO" id="GO:0005737">
    <property type="term" value="C:cytoplasm"/>
    <property type="evidence" value="ECO:0007669"/>
    <property type="project" value="TreeGrafter"/>
</dbReference>
<dbReference type="SMART" id="SM01096">
    <property type="entry name" value="CPSase_L_D3"/>
    <property type="match status" value="1"/>
</dbReference>
<dbReference type="InterPro" id="IPR036897">
    <property type="entry name" value="CarbamoylP_synth_lsu_oligo_sf"/>
</dbReference>
<dbReference type="PANTHER" id="PTHR11405">
    <property type="entry name" value="CARBAMOYLTRANSFERASE FAMILY MEMBER"/>
    <property type="match status" value="1"/>
</dbReference>
<keyword evidence="1" id="KW-0436">Ligase</keyword>
<gene>
    <name evidence="5" type="ORF">HOLleu_27219</name>
</gene>
<dbReference type="Gene3D" id="1.10.1030.10">
    <property type="entry name" value="Carbamoyl-phosphate synthetase, large subunit oligomerisation domain"/>
    <property type="match status" value="1"/>
</dbReference>
<dbReference type="OrthoDB" id="434at2759"/>
<keyword evidence="3" id="KW-0067">ATP-binding</keyword>
<dbReference type="GO" id="GO:0004088">
    <property type="term" value="F:carbamoyl-phosphate synthase (glutamine-hydrolyzing) activity"/>
    <property type="evidence" value="ECO:0007669"/>
    <property type="project" value="TreeGrafter"/>
</dbReference>
<feature type="domain" description="Carbamoyl-phosphate synthetase large subunit oligomerisation" evidence="4">
    <location>
        <begin position="40"/>
        <end position="98"/>
    </location>
</feature>
<evidence type="ECO:0000313" key="6">
    <source>
        <dbReference type="Proteomes" id="UP001152320"/>
    </source>
</evidence>
<dbReference type="SUPFAM" id="SSF48108">
    <property type="entry name" value="Carbamoyl phosphate synthetase, large subunit connection domain"/>
    <property type="match status" value="1"/>
</dbReference>
<reference evidence="5" key="1">
    <citation type="submission" date="2021-10" db="EMBL/GenBank/DDBJ databases">
        <title>Tropical sea cucumber genome reveals ecological adaptation and Cuvierian tubules defense mechanism.</title>
        <authorList>
            <person name="Chen T."/>
        </authorList>
    </citation>
    <scope>NUCLEOTIDE SEQUENCE</scope>
    <source>
        <strain evidence="5">Nanhai2018</strain>
        <tissue evidence="5">Muscle</tissue>
    </source>
</reference>
<comment type="caution">
    <text evidence="5">The sequence shown here is derived from an EMBL/GenBank/DDBJ whole genome shotgun (WGS) entry which is preliminary data.</text>
</comment>
<evidence type="ECO:0000256" key="1">
    <source>
        <dbReference type="ARBA" id="ARBA00022598"/>
    </source>
</evidence>
<dbReference type="EMBL" id="JAIZAY010000013">
    <property type="protein sequence ID" value="KAJ8030732.1"/>
    <property type="molecule type" value="Genomic_DNA"/>
</dbReference>
<dbReference type="InterPro" id="IPR005480">
    <property type="entry name" value="CPSase_lsu_oligo"/>
</dbReference>
<name>A0A9Q1H0P4_HOLLE</name>
<dbReference type="AlphaFoldDB" id="A0A9Q1H0P4"/>
<keyword evidence="6" id="KW-1185">Reference proteome</keyword>
<dbReference type="Proteomes" id="UP001152320">
    <property type="component" value="Chromosome 13"/>
</dbReference>
<evidence type="ECO:0000256" key="3">
    <source>
        <dbReference type="ARBA" id="ARBA00022840"/>
    </source>
</evidence>
<sequence>MAIGPTFEESLPKALLRMIHPSFKEFAPEMPVGKATPKNLEAAVEVPSSNRIYAIAKALEDGYSVDQIHQLLTSIDKWFLHKLQYIMGLMKDMKSFTW</sequence>
<keyword evidence="2" id="KW-0547">Nucleotide-binding</keyword>
<dbReference type="GO" id="GO:0005524">
    <property type="term" value="F:ATP binding"/>
    <property type="evidence" value="ECO:0007669"/>
    <property type="project" value="UniProtKB-KW"/>
</dbReference>
<protein>
    <submittedName>
        <fullName evidence="5">Carbamoyl-phosphate synthase [ammonia], mitochondrial</fullName>
    </submittedName>
</protein>
<proteinExistence type="predicted"/>
<evidence type="ECO:0000313" key="5">
    <source>
        <dbReference type="EMBL" id="KAJ8030732.1"/>
    </source>
</evidence>